<reference evidence="1" key="1">
    <citation type="submission" date="2023-10" db="EMBL/GenBank/DDBJ databases">
        <title>Genome assembly of Pristionchus species.</title>
        <authorList>
            <person name="Yoshida K."/>
            <person name="Sommer R.J."/>
        </authorList>
    </citation>
    <scope>NUCLEOTIDE SEQUENCE</scope>
    <source>
        <strain evidence="1">RS0144</strain>
    </source>
</reference>
<evidence type="ECO:0000313" key="2">
    <source>
        <dbReference type="Proteomes" id="UP001432027"/>
    </source>
</evidence>
<evidence type="ECO:0000313" key="1">
    <source>
        <dbReference type="EMBL" id="GMT06232.1"/>
    </source>
</evidence>
<dbReference type="EMBL" id="BTSX01000006">
    <property type="protein sequence ID" value="GMT06232.1"/>
    <property type="molecule type" value="Genomic_DNA"/>
</dbReference>
<evidence type="ECO:0008006" key="3">
    <source>
        <dbReference type="Google" id="ProtNLM"/>
    </source>
</evidence>
<feature type="non-terminal residue" evidence="1">
    <location>
        <position position="1"/>
    </location>
</feature>
<gene>
    <name evidence="1" type="ORF">PENTCL1PPCAC_28406</name>
</gene>
<feature type="non-terminal residue" evidence="1">
    <location>
        <position position="229"/>
    </location>
</feature>
<sequence length="229" mass="26234">PKSAYSSVCARVGDVSVIISLARTQDKIDLLRTVSVSAKIPMIQFHFYPWMPPGPFKMNMIMPTTFDNYIGLVQPSSVFQYSIVDIFPQMNISTQLTVLSDDIYNVAYDSWKASFDSLGVPMRYMQMATNPSRIRAQLNSLRNQAKTIVFVAKTENIERFIIEVGSRGRKEEEAMFVLGPDITPFKCDDCLSAKMFWIRPYSTNAVQDIREYQEFINKNEINTDIDYTI</sequence>
<protein>
    <recommendedName>
        <fullName evidence="3">Receptor ligand binding region domain-containing protein</fullName>
    </recommendedName>
</protein>
<dbReference type="InterPro" id="IPR028082">
    <property type="entry name" value="Peripla_BP_I"/>
</dbReference>
<organism evidence="1 2">
    <name type="scientific">Pristionchus entomophagus</name>
    <dbReference type="NCBI Taxonomy" id="358040"/>
    <lineage>
        <taxon>Eukaryota</taxon>
        <taxon>Metazoa</taxon>
        <taxon>Ecdysozoa</taxon>
        <taxon>Nematoda</taxon>
        <taxon>Chromadorea</taxon>
        <taxon>Rhabditida</taxon>
        <taxon>Rhabditina</taxon>
        <taxon>Diplogasteromorpha</taxon>
        <taxon>Diplogasteroidea</taxon>
        <taxon>Neodiplogasteridae</taxon>
        <taxon>Pristionchus</taxon>
    </lineage>
</organism>
<proteinExistence type="predicted"/>
<keyword evidence="2" id="KW-1185">Reference proteome</keyword>
<dbReference type="AlphaFoldDB" id="A0AAV5UH15"/>
<name>A0AAV5UH15_9BILA</name>
<dbReference type="Proteomes" id="UP001432027">
    <property type="component" value="Unassembled WGS sequence"/>
</dbReference>
<accession>A0AAV5UH15</accession>
<dbReference type="SUPFAM" id="SSF53822">
    <property type="entry name" value="Periplasmic binding protein-like I"/>
    <property type="match status" value="1"/>
</dbReference>
<comment type="caution">
    <text evidence="1">The sequence shown here is derived from an EMBL/GenBank/DDBJ whole genome shotgun (WGS) entry which is preliminary data.</text>
</comment>